<evidence type="ECO:0000256" key="15">
    <source>
        <dbReference type="ARBA" id="ARBA00024479"/>
    </source>
</evidence>
<feature type="compositionally biased region" description="Polar residues" evidence="20">
    <location>
        <begin position="692"/>
        <end position="703"/>
    </location>
</feature>
<evidence type="ECO:0000256" key="9">
    <source>
        <dbReference type="ARBA" id="ARBA00022989"/>
    </source>
</evidence>
<protein>
    <recommendedName>
        <fullName evidence="6 19">Autophagy-related protein 9</fullName>
    </recommendedName>
</protein>
<evidence type="ECO:0000256" key="5">
    <source>
        <dbReference type="ARBA" id="ARBA00006185"/>
    </source>
</evidence>
<reference evidence="21" key="1">
    <citation type="submission" date="2014-02" db="EMBL/GenBank/DDBJ databases">
        <authorList>
            <person name="Genoscope - CEA"/>
        </authorList>
    </citation>
    <scope>NUCLEOTIDE SEQUENCE</scope>
    <source>
        <strain evidence="21">LS3</strain>
    </source>
</reference>
<evidence type="ECO:0000256" key="3">
    <source>
        <dbReference type="ARBA" id="ARBA00004511"/>
    </source>
</evidence>
<feature type="transmembrane region" description="Helical" evidence="19">
    <location>
        <begin position="496"/>
        <end position="514"/>
    </location>
</feature>
<evidence type="ECO:0000256" key="12">
    <source>
        <dbReference type="ARBA" id="ARBA00023055"/>
    </source>
</evidence>
<keyword evidence="10 19" id="KW-0072">Autophagy</keyword>
<reference evidence="21" key="2">
    <citation type="submission" date="2014-06" db="EMBL/GenBank/DDBJ databases">
        <title>The complete genome of Blastobotrys (Arxula) adeninivorans LS3 - a yeast of biotechnological interest.</title>
        <authorList>
            <person name="Kunze G."/>
            <person name="Gaillardin C."/>
            <person name="Czernicka M."/>
            <person name="Durrens P."/>
            <person name="Martin T."/>
            <person name="Boer E."/>
            <person name="Gabaldon T."/>
            <person name="Cruz J."/>
            <person name="Talla E."/>
            <person name="Marck C."/>
            <person name="Goffeau A."/>
            <person name="Barbe V."/>
            <person name="Baret P."/>
            <person name="Baronian K."/>
            <person name="Beier S."/>
            <person name="Bleykasten C."/>
            <person name="Bode R."/>
            <person name="Casaregola S."/>
            <person name="Despons L."/>
            <person name="Fairhead C."/>
            <person name="Giersberg M."/>
            <person name="Gierski P."/>
            <person name="Hahnel U."/>
            <person name="Hartmann A."/>
            <person name="Jankowska D."/>
            <person name="Jubin C."/>
            <person name="Jung P."/>
            <person name="Lafontaine I."/>
            <person name="Leh-Louis V."/>
            <person name="Lemaire M."/>
            <person name="Marcet-Houben M."/>
            <person name="Mascher M."/>
            <person name="Morel G."/>
            <person name="Richard G.-F."/>
            <person name="Riechen J."/>
            <person name="Sacerdot C."/>
            <person name="Sarkar A."/>
            <person name="Savel G."/>
            <person name="Schacherer J."/>
            <person name="Sherman D."/>
            <person name="Straub M.-L."/>
            <person name="Stein N."/>
            <person name="Thierry A."/>
            <person name="Trautwein-Schult A."/>
            <person name="Westhof E."/>
            <person name="Worch S."/>
            <person name="Dujon B."/>
            <person name="Souciet J.-L."/>
            <person name="Wincker P."/>
            <person name="Scholz U."/>
            <person name="Neuveglise N."/>
        </authorList>
    </citation>
    <scope>NUCLEOTIDE SEQUENCE</scope>
    <source>
        <strain evidence="21">LS3</strain>
    </source>
</reference>
<feature type="transmembrane region" description="Helical" evidence="19">
    <location>
        <begin position="459"/>
        <end position="480"/>
    </location>
</feature>
<feature type="transmembrane region" description="Helical" evidence="19">
    <location>
        <begin position="562"/>
        <end position="583"/>
    </location>
</feature>
<evidence type="ECO:0000256" key="14">
    <source>
        <dbReference type="ARBA" id="ARBA00023329"/>
    </source>
</evidence>
<dbReference type="GO" id="GO:0034727">
    <property type="term" value="P:piecemeal microautophagy of the nucleus"/>
    <property type="evidence" value="ECO:0007669"/>
    <property type="project" value="TreeGrafter"/>
</dbReference>
<keyword evidence="12 19" id="KW-0445">Lipid transport</keyword>
<feature type="region of interest" description="Disordered" evidence="20">
    <location>
        <begin position="714"/>
        <end position="734"/>
    </location>
</feature>
<dbReference type="GO" id="GO:0005789">
    <property type="term" value="C:endoplasmic reticulum membrane"/>
    <property type="evidence" value="ECO:0007669"/>
    <property type="project" value="UniProtKB-SubCell"/>
</dbReference>
<dbReference type="GO" id="GO:0000422">
    <property type="term" value="P:autophagy of mitochondrion"/>
    <property type="evidence" value="ECO:0007669"/>
    <property type="project" value="TreeGrafter"/>
</dbReference>
<sequence length="758" mass="86921">MTSHARGSLLRSVFGEGSIYQTLDNSILDEDDDVEANQGHVYQPRTYFRDEMASDSVDAEDGPPTSLLMEGTPRFPPQRGVESRRRGGPTPPTQASLNNSRANLEGGLKGLSGSMRTHLRTIDPRERALWMWANIENLDNFLMDVYSFFLGNGMYAIILTRILNMLTLLFVVGFSTYLGSCIDYSRLSESHKLSEVQVPNCMARLGTFHKLVLWLVALFWFLKLFQYVRDIKRLADLRNFFRHALDIPDSDMQTVSWQQVVSRLMKLKDANLATANVDHPDLGAQSKQRLDPHVIANRIMRKENYLIAMYNKDVLDLRIPIPWANSQFLTRTLEWHISLCIMDYAFNAQGLLRPVFLRESHRRILADGLRRRFLFAGVMNIVFAPFIILYLALLYFFRYFNEYHKDPSAIGTRQYTPLAEWKMREFNELFHLFRSRINRSYEPAARYVNQFPREMTATIARFVTFVAGSFAAVLGIVSLIDPELFLGFEITPDRTVLFYLGVFGTVVAVGRGLIPDDNVVFDPESSLRSVCEHTHYLPAEWEGQLHSTKVRAEFIKLYDLKIMIILRELASVIIAPFILWFSLPKCSDRVIDFFRDFSVHVDGVGYVCSFAMFNFDNAHPVNNPAAPRDELRGTYFTSSDGKMLKSYLNFIDNYGSSYDEEDKTRGKKRPQHNDMDKSVMGRYQHMRLRPSTDPNSNNRTPNNEFAHGKMADSLLPMSDNLDSRAGDEGSNNAVDRGVLGLINEFYQQVGTGNTYNRM</sequence>
<evidence type="ECO:0000256" key="13">
    <source>
        <dbReference type="ARBA" id="ARBA00023136"/>
    </source>
</evidence>
<dbReference type="GO" id="GO:0000139">
    <property type="term" value="C:Golgi membrane"/>
    <property type="evidence" value="ECO:0007669"/>
    <property type="project" value="UniProtKB-SubCell"/>
</dbReference>
<evidence type="ECO:0000256" key="18">
    <source>
        <dbReference type="ARBA" id="ARBA00024631"/>
    </source>
</evidence>
<evidence type="ECO:0000256" key="2">
    <source>
        <dbReference type="ARBA" id="ARBA00004477"/>
    </source>
</evidence>
<gene>
    <name evidence="21" type="ORF">GNLVRS02_ARAD1D23056g</name>
</gene>
<feature type="transmembrane region" description="Helical" evidence="19">
    <location>
        <begin position="373"/>
        <end position="397"/>
    </location>
</feature>
<evidence type="ECO:0000256" key="7">
    <source>
        <dbReference type="ARBA" id="ARBA00022448"/>
    </source>
</evidence>
<evidence type="ECO:0000256" key="4">
    <source>
        <dbReference type="ARBA" id="ARBA00004653"/>
    </source>
</evidence>
<dbReference type="GO" id="GO:0030659">
    <property type="term" value="C:cytoplasmic vesicle membrane"/>
    <property type="evidence" value="ECO:0007669"/>
    <property type="project" value="UniProtKB-SubCell"/>
</dbReference>
<dbReference type="GO" id="GO:0061709">
    <property type="term" value="P:reticulophagy"/>
    <property type="evidence" value="ECO:0007669"/>
    <property type="project" value="TreeGrafter"/>
</dbReference>
<comment type="subcellular location">
    <subcellularLocation>
        <location evidence="1">Cytoplasmic vesicle membrane</location>
        <topology evidence="1">Multi-pass membrane protein</topology>
    </subcellularLocation>
    <subcellularLocation>
        <location evidence="2">Endoplasmic reticulum membrane</location>
        <topology evidence="2">Multi-pass membrane protein</topology>
    </subcellularLocation>
    <subcellularLocation>
        <location evidence="4">Golgi apparatus membrane</location>
        <topology evidence="4">Multi-pass membrane protein</topology>
    </subcellularLocation>
    <subcellularLocation>
        <location evidence="3 19">Preautophagosomal structure membrane</location>
        <topology evidence="3 19">Multi-pass membrane protein</topology>
    </subcellularLocation>
</comment>
<keyword evidence="11" id="KW-0333">Golgi apparatus</keyword>
<evidence type="ECO:0000256" key="6">
    <source>
        <dbReference type="ARBA" id="ARBA00018074"/>
    </source>
</evidence>
<keyword evidence="9 19" id="KW-1133">Transmembrane helix</keyword>
<comment type="catalytic activity">
    <reaction evidence="18">
        <text>a 1,2-diacyl-sn-glycero-3-phosphocholine(in) = a 1,2-diacyl-sn-glycero-3-phosphocholine(out)</text>
        <dbReference type="Rhea" id="RHEA:38571"/>
        <dbReference type="ChEBI" id="CHEBI:57643"/>
    </reaction>
</comment>
<comment type="catalytic activity">
    <reaction evidence="15">
        <text>a 1,2-diacyl-sn-glycero-3-phospho-L-serine(in) = a 1,2-diacyl-sn-glycero-3-phospho-L-serine(out)</text>
        <dbReference type="Rhea" id="RHEA:38663"/>
        <dbReference type="ChEBI" id="CHEBI:57262"/>
    </reaction>
</comment>
<comment type="function">
    <text evidence="19">Phospholipid scramblase involved in autophagy. Cycles between the preautophagosomal structure/phagophore assembly site (PAS) and the cytoplasmic vesicle pool and supplies membrane for the growing autophagosome. Lipid scramblase activity plays a key role in preautophagosomal structure/phagophore assembly by distributing the phospholipids that arrive through ATG2 from the cytoplasmic to the luminal leaflet of the bilayer, thereby driving autophagosomal membrane expansion.</text>
</comment>
<dbReference type="AlphaFoldDB" id="A0A060T9Z4"/>
<organism evidence="21">
    <name type="scientific">Blastobotrys adeninivorans</name>
    <name type="common">Yeast</name>
    <name type="synonym">Arxula adeninivorans</name>
    <dbReference type="NCBI Taxonomy" id="409370"/>
    <lineage>
        <taxon>Eukaryota</taxon>
        <taxon>Fungi</taxon>
        <taxon>Dikarya</taxon>
        <taxon>Ascomycota</taxon>
        <taxon>Saccharomycotina</taxon>
        <taxon>Dipodascomycetes</taxon>
        <taxon>Dipodascales</taxon>
        <taxon>Trichomonascaceae</taxon>
        <taxon>Blastobotrys</taxon>
    </lineage>
</organism>
<dbReference type="InterPro" id="IPR007241">
    <property type="entry name" value="Autophagy-rel_prot_9"/>
</dbReference>
<keyword evidence="14" id="KW-0968">Cytoplasmic vesicle</keyword>
<comment type="catalytic activity">
    <reaction evidence="16">
        <text>a 1,2-diacyl-sn-glycero-3-phosphoethanolamine(in) = a 1,2-diacyl-sn-glycero-3-phosphoethanolamine(out)</text>
        <dbReference type="Rhea" id="RHEA:38895"/>
        <dbReference type="ChEBI" id="CHEBI:64612"/>
    </reaction>
</comment>
<keyword evidence="13 19" id="KW-0472">Membrane</keyword>
<dbReference type="GO" id="GO:0005776">
    <property type="term" value="C:autophagosome"/>
    <property type="evidence" value="ECO:0007669"/>
    <property type="project" value="TreeGrafter"/>
</dbReference>
<dbReference type="GO" id="GO:0034497">
    <property type="term" value="P:protein localization to phagophore assembly site"/>
    <property type="evidence" value="ECO:0007669"/>
    <property type="project" value="TreeGrafter"/>
</dbReference>
<dbReference type="PANTHER" id="PTHR13038:SF10">
    <property type="entry name" value="AUTOPHAGY-RELATED PROTEIN 9"/>
    <property type="match status" value="1"/>
</dbReference>
<feature type="transmembrane region" description="Helical" evidence="19">
    <location>
        <begin position="153"/>
        <end position="178"/>
    </location>
</feature>
<proteinExistence type="inferred from homology"/>
<accession>A0A060T9Z4</accession>
<keyword evidence="7 19" id="KW-0813">Transport</keyword>
<evidence type="ECO:0000256" key="20">
    <source>
        <dbReference type="SAM" id="MobiDB-lite"/>
    </source>
</evidence>
<dbReference type="Pfam" id="PF04109">
    <property type="entry name" value="ATG9"/>
    <property type="match status" value="1"/>
</dbReference>
<evidence type="ECO:0000256" key="11">
    <source>
        <dbReference type="ARBA" id="ARBA00023034"/>
    </source>
</evidence>
<comment type="catalytic activity">
    <reaction evidence="17">
        <text>a 1,2-diacyl-sn-glycero-3-phospho-(1D-myo-inositol-3-phosphate)(in) = a 1,2-diacyl-sn-glycero-3-phospho-(1D-myo-inositol-3-phosphate)(out)</text>
        <dbReference type="Rhea" id="RHEA:67920"/>
        <dbReference type="ChEBI" id="CHEBI:58088"/>
    </reaction>
</comment>
<dbReference type="GO" id="GO:0006869">
    <property type="term" value="P:lipid transport"/>
    <property type="evidence" value="ECO:0007669"/>
    <property type="project" value="UniProtKB-KW"/>
</dbReference>
<evidence type="ECO:0000256" key="10">
    <source>
        <dbReference type="ARBA" id="ARBA00023006"/>
    </source>
</evidence>
<dbReference type="GO" id="GO:0034045">
    <property type="term" value="C:phagophore assembly site membrane"/>
    <property type="evidence" value="ECO:0007669"/>
    <property type="project" value="UniProtKB-SubCell"/>
</dbReference>
<dbReference type="PhylomeDB" id="A0A060T9Z4"/>
<keyword evidence="8 19" id="KW-0812">Transmembrane</keyword>
<name>A0A060T9Z4_BLAAD</name>
<comment type="similarity">
    <text evidence="5 19">Belongs to the ATG9 family.</text>
</comment>
<evidence type="ECO:0000256" key="8">
    <source>
        <dbReference type="ARBA" id="ARBA00022692"/>
    </source>
</evidence>
<dbReference type="EMBL" id="HG937694">
    <property type="protein sequence ID" value="CDP37940.1"/>
    <property type="molecule type" value="Genomic_DNA"/>
</dbReference>
<feature type="region of interest" description="Disordered" evidence="20">
    <location>
        <begin position="687"/>
        <end position="706"/>
    </location>
</feature>
<evidence type="ECO:0000313" key="21">
    <source>
        <dbReference type="EMBL" id="CDP37940.1"/>
    </source>
</evidence>
<feature type="transmembrane region" description="Helical" evidence="19">
    <location>
        <begin position="211"/>
        <end position="228"/>
    </location>
</feature>
<evidence type="ECO:0000256" key="17">
    <source>
        <dbReference type="ARBA" id="ARBA00024621"/>
    </source>
</evidence>
<evidence type="ECO:0000256" key="1">
    <source>
        <dbReference type="ARBA" id="ARBA00004439"/>
    </source>
</evidence>
<feature type="region of interest" description="Disordered" evidence="20">
    <location>
        <begin position="30"/>
        <end position="101"/>
    </location>
</feature>
<dbReference type="PANTHER" id="PTHR13038">
    <property type="entry name" value="APG9 AUTOPHAGY 9"/>
    <property type="match status" value="1"/>
</dbReference>
<feature type="region of interest" description="Disordered" evidence="20">
    <location>
        <begin position="658"/>
        <end position="682"/>
    </location>
</feature>
<evidence type="ECO:0000256" key="16">
    <source>
        <dbReference type="ARBA" id="ARBA00024615"/>
    </source>
</evidence>
<evidence type="ECO:0000256" key="19">
    <source>
        <dbReference type="RuleBase" id="RU364027"/>
    </source>
</evidence>